<dbReference type="InterPro" id="IPR051782">
    <property type="entry name" value="ABC_Transporter_VariousFunc"/>
</dbReference>
<dbReference type="Proteomes" id="UP000005945">
    <property type="component" value="Unassembled WGS sequence"/>
</dbReference>
<comment type="caution">
    <text evidence="5">The sequence shown here is derived from an EMBL/GenBank/DDBJ whole genome shotgun (WGS) entry which is preliminary data.</text>
</comment>
<name>A8S7T9_9FIRM</name>
<dbReference type="EMBL" id="ABED02000018">
    <property type="protein sequence ID" value="EDP22551.1"/>
    <property type="molecule type" value="Genomic_DNA"/>
</dbReference>
<dbReference type="PROSITE" id="PS50893">
    <property type="entry name" value="ABC_TRANSPORTER_2"/>
    <property type="match status" value="1"/>
</dbReference>
<dbReference type="PANTHER" id="PTHR42939">
    <property type="entry name" value="ABC TRANSPORTER ATP-BINDING PROTEIN ALBC-RELATED"/>
    <property type="match status" value="1"/>
</dbReference>
<evidence type="ECO:0000256" key="3">
    <source>
        <dbReference type="ARBA" id="ARBA00022840"/>
    </source>
</evidence>
<dbReference type="InterPro" id="IPR003593">
    <property type="entry name" value="AAA+_ATPase"/>
</dbReference>
<evidence type="ECO:0000313" key="6">
    <source>
        <dbReference type="Proteomes" id="UP000005945"/>
    </source>
</evidence>
<reference evidence="5 6" key="1">
    <citation type="submission" date="2007-09" db="EMBL/GenBank/DDBJ databases">
        <title>Draft genome sequence of Faecalibacterium prausnitzii M21/2.</title>
        <authorList>
            <person name="Sudarsanam P."/>
            <person name="Ley R."/>
            <person name="Guruge J."/>
            <person name="Turnbaugh P.J."/>
            <person name="Mahowald M."/>
            <person name="Liep D."/>
            <person name="Gordon J."/>
        </authorList>
    </citation>
    <scope>NUCLEOTIDE SEQUENCE [LARGE SCALE GENOMIC DNA]</scope>
    <source>
        <strain evidence="5 6">M21/2</strain>
    </source>
</reference>
<dbReference type="Pfam" id="PF00005">
    <property type="entry name" value="ABC_tran"/>
    <property type="match status" value="1"/>
</dbReference>
<keyword evidence="3 5" id="KW-0067">ATP-binding</keyword>
<evidence type="ECO:0000256" key="2">
    <source>
        <dbReference type="ARBA" id="ARBA00022741"/>
    </source>
</evidence>
<dbReference type="InterPro" id="IPR027417">
    <property type="entry name" value="P-loop_NTPase"/>
</dbReference>
<keyword evidence="1" id="KW-0813">Transport</keyword>
<evidence type="ECO:0000256" key="1">
    <source>
        <dbReference type="ARBA" id="ARBA00022448"/>
    </source>
</evidence>
<feature type="domain" description="ABC transporter" evidence="4">
    <location>
        <begin position="4"/>
        <end position="234"/>
    </location>
</feature>
<sequence length="286" mass="31032">MGGLNMNALELQGLTKHYKDFTLGPLDLTLPGGTICGLIGENGAGKSTTIRLILDMVQRDGGTVTILGRDSRTASVRTKEEIGVVLGSEGIPLCLNAVQAGKVMAGIYQNWDAAAYAELCQKFGLPDKKQYKDYSTGMKMKLCIAVALAHHPKLLLLDEATNGLDPVVRDEVTDLLLDFARDENHSILISSHIVSDLEKLCDTIAFLHKGRLLLCEEKDALREEYALWHGTAAQLAALDAQVYGKRVTPYGVEALVRRDAMPAGAELAPVSIEELFVLMVKGENVQ</sequence>
<dbReference type="HOGENOM" id="CLU_000604_1_2_9"/>
<organism evidence="5 6">
    <name type="scientific">Faecalibacterium prausnitzii M21/2</name>
    <dbReference type="NCBI Taxonomy" id="411485"/>
    <lineage>
        <taxon>Bacteria</taxon>
        <taxon>Bacillati</taxon>
        <taxon>Bacillota</taxon>
        <taxon>Clostridia</taxon>
        <taxon>Eubacteriales</taxon>
        <taxon>Oscillospiraceae</taxon>
        <taxon>Faecalibacterium</taxon>
    </lineage>
</organism>
<dbReference type="GO" id="GO:0016887">
    <property type="term" value="F:ATP hydrolysis activity"/>
    <property type="evidence" value="ECO:0007669"/>
    <property type="project" value="InterPro"/>
</dbReference>
<proteinExistence type="predicted"/>
<dbReference type="Gene3D" id="3.40.50.300">
    <property type="entry name" value="P-loop containing nucleotide triphosphate hydrolases"/>
    <property type="match status" value="1"/>
</dbReference>
<reference evidence="5 6" key="2">
    <citation type="submission" date="2007-09" db="EMBL/GenBank/DDBJ databases">
        <authorList>
            <person name="Fulton L."/>
            <person name="Clifton S."/>
            <person name="Fulton B."/>
            <person name="Xu J."/>
            <person name="Minx P."/>
            <person name="Pepin K.H."/>
            <person name="Johnson M."/>
            <person name="Thiruvilangam P."/>
            <person name="Bhonagiri V."/>
            <person name="Nash W.E."/>
            <person name="Mardis E.R."/>
            <person name="Wilson R.K."/>
        </authorList>
    </citation>
    <scope>NUCLEOTIDE SEQUENCE [LARGE SCALE GENOMIC DNA]</scope>
    <source>
        <strain evidence="5 6">M21/2</strain>
    </source>
</reference>
<dbReference type="SMART" id="SM00382">
    <property type="entry name" value="AAA"/>
    <property type="match status" value="1"/>
</dbReference>
<evidence type="ECO:0000313" key="5">
    <source>
        <dbReference type="EMBL" id="EDP22551.1"/>
    </source>
</evidence>
<dbReference type="GO" id="GO:0005524">
    <property type="term" value="F:ATP binding"/>
    <property type="evidence" value="ECO:0007669"/>
    <property type="project" value="UniProtKB-KW"/>
</dbReference>
<dbReference type="InterPro" id="IPR003439">
    <property type="entry name" value="ABC_transporter-like_ATP-bd"/>
</dbReference>
<evidence type="ECO:0000259" key="4">
    <source>
        <dbReference type="PROSITE" id="PS50893"/>
    </source>
</evidence>
<gene>
    <name evidence="5" type="ORF">FAEPRAM212_00558</name>
</gene>
<accession>A8S7T9</accession>
<dbReference type="CDD" id="cd03230">
    <property type="entry name" value="ABC_DR_subfamily_A"/>
    <property type="match status" value="1"/>
</dbReference>
<dbReference type="AlphaFoldDB" id="A8S7T9"/>
<keyword evidence="2" id="KW-0547">Nucleotide-binding</keyword>
<dbReference type="SUPFAM" id="SSF52540">
    <property type="entry name" value="P-loop containing nucleoside triphosphate hydrolases"/>
    <property type="match status" value="1"/>
</dbReference>
<protein>
    <submittedName>
        <fullName evidence="5">ABC transporter, ATP-binding protein</fullName>
    </submittedName>
</protein>
<dbReference type="PANTHER" id="PTHR42939:SF3">
    <property type="entry name" value="ABC TRANSPORTER ATP-BINDING COMPONENT"/>
    <property type="match status" value="1"/>
</dbReference>